<dbReference type="InterPro" id="IPR011009">
    <property type="entry name" value="Kinase-like_dom_sf"/>
</dbReference>
<accession>A0A158P6I0</accession>
<dbReference type="AlphaFoldDB" id="A0A158P6I0"/>
<evidence type="ECO:0000313" key="1">
    <source>
        <dbReference type="Proteomes" id="UP000035642"/>
    </source>
</evidence>
<name>A0A158P6I0_ANGCA</name>
<proteinExistence type="predicted"/>
<dbReference type="SUPFAM" id="SSF56112">
    <property type="entry name" value="Protein kinase-like (PK-like)"/>
    <property type="match status" value="1"/>
</dbReference>
<organism evidence="1 2">
    <name type="scientific">Angiostrongylus cantonensis</name>
    <name type="common">Rat lungworm</name>
    <dbReference type="NCBI Taxonomy" id="6313"/>
    <lineage>
        <taxon>Eukaryota</taxon>
        <taxon>Metazoa</taxon>
        <taxon>Ecdysozoa</taxon>
        <taxon>Nematoda</taxon>
        <taxon>Chromadorea</taxon>
        <taxon>Rhabditida</taxon>
        <taxon>Rhabditina</taxon>
        <taxon>Rhabditomorpha</taxon>
        <taxon>Strongyloidea</taxon>
        <taxon>Metastrongylidae</taxon>
        <taxon>Angiostrongylus</taxon>
    </lineage>
</organism>
<keyword evidence="1" id="KW-1185">Reference proteome</keyword>
<dbReference type="Proteomes" id="UP000035642">
    <property type="component" value="Unassembled WGS sequence"/>
</dbReference>
<dbReference type="WBParaSite" id="ACAC_0000108101-mRNA-1">
    <property type="protein sequence ID" value="ACAC_0000108101-mRNA-1"/>
    <property type="gene ID" value="ACAC_0000108101"/>
</dbReference>
<dbReference type="Gene3D" id="1.10.510.10">
    <property type="entry name" value="Transferase(Phosphotransferase) domain 1"/>
    <property type="match status" value="1"/>
</dbReference>
<reference evidence="1" key="1">
    <citation type="submission" date="2012-09" db="EMBL/GenBank/DDBJ databases">
        <authorList>
            <person name="Martin A.A."/>
        </authorList>
    </citation>
    <scope>NUCLEOTIDE SEQUENCE</scope>
</reference>
<dbReference type="STRING" id="6313.A0A158P6I0"/>
<protein>
    <submittedName>
        <fullName evidence="2">Protein kinase domain-containing protein</fullName>
    </submittedName>
</protein>
<reference evidence="2" key="2">
    <citation type="submission" date="2016-04" db="UniProtKB">
        <authorList>
            <consortium name="WormBaseParasite"/>
        </authorList>
    </citation>
    <scope>IDENTIFICATION</scope>
</reference>
<evidence type="ECO:0000313" key="2">
    <source>
        <dbReference type="WBParaSite" id="ACAC_0000108101-mRNA-1"/>
    </source>
</evidence>
<sequence length="134" mass="15455">MIGADYSIHRLKVWVKFDAKQQIPLELPALRKARQQQKVSTRLGASVQCLKACEVLHKYGFIHRNLKPANYARGLQDKKRIVWAITAGGNIHKQYDWEVDGTQKLPKPVFYNYKNQGNTPVTNVSILKQRLQEI</sequence>